<organism evidence="7 8">
    <name type="scientific">Marasmiellus scandens</name>
    <dbReference type="NCBI Taxonomy" id="2682957"/>
    <lineage>
        <taxon>Eukaryota</taxon>
        <taxon>Fungi</taxon>
        <taxon>Dikarya</taxon>
        <taxon>Basidiomycota</taxon>
        <taxon>Agaricomycotina</taxon>
        <taxon>Agaricomycetes</taxon>
        <taxon>Agaricomycetidae</taxon>
        <taxon>Agaricales</taxon>
        <taxon>Marasmiineae</taxon>
        <taxon>Omphalotaceae</taxon>
        <taxon>Marasmiellus</taxon>
    </lineage>
</organism>
<dbReference type="PANTHER" id="PTHR22775">
    <property type="entry name" value="SORTING NEXIN"/>
    <property type="match status" value="1"/>
</dbReference>
<feature type="region of interest" description="Disordered" evidence="2">
    <location>
        <begin position="740"/>
        <end position="776"/>
    </location>
</feature>
<dbReference type="SUPFAM" id="SSF48097">
    <property type="entry name" value="Regulator of G-protein signaling, RGS"/>
    <property type="match status" value="1"/>
</dbReference>
<evidence type="ECO:0000313" key="7">
    <source>
        <dbReference type="EMBL" id="KAK7465454.1"/>
    </source>
</evidence>
<dbReference type="Pfam" id="PF00787">
    <property type="entry name" value="PX"/>
    <property type="match status" value="1"/>
</dbReference>
<accession>A0ABR1JS81</accession>
<proteinExistence type="inferred from homology"/>
<feature type="domain" description="PXA" evidence="6">
    <location>
        <begin position="109"/>
        <end position="303"/>
    </location>
</feature>
<dbReference type="PROSITE" id="PS51207">
    <property type="entry name" value="PXA"/>
    <property type="match status" value="1"/>
</dbReference>
<dbReference type="InterPro" id="IPR036871">
    <property type="entry name" value="PX_dom_sf"/>
</dbReference>
<dbReference type="InterPro" id="IPR016137">
    <property type="entry name" value="RGS"/>
</dbReference>
<dbReference type="Pfam" id="PF02194">
    <property type="entry name" value="PXA"/>
    <property type="match status" value="1"/>
</dbReference>
<evidence type="ECO:0000259" key="5">
    <source>
        <dbReference type="PROSITE" id="PS50195"/>
    </source>
</evidence>
<dbReference type="InterPro" id="IPR001683">
    <property type="entry name" value="PX_dom"/>
</dbReference>
<dbReference type="Gene3D" id="3.30.1520.10">
    <property type="entry name" value="Phox-like domain"/>
    <property type="match status" value="1"/>
</dbReference>
<evidence type="ECO:0000259" key="4">
    <source>
        <dbReference type="PROSITE" id="PS50132"/>
    </source>
</evidence>
<feature type="compositionally biased region" description="Basic and acidic residues" evidence="2">
    <location>
        <begin position="1154"/>
        <end position="1163"/>
    </location>
</feature>
<feature type="transmembrane region" description="Helical" evidence="3">
    <location>
        <begin position="39"/>
        <end position="59"/>
    </location>
</feature>
<dbReference type="Proteomes" id="UP001498398">
    <property type="component" value="Unassembled WGS sequence"/>
</dbReference>
<dbReference type="SMART" id="SM00312">
    <property type="entry name" value="PX"/>
    <property type="match status" value="1"/>
</dbReference>
<evidence type="ECO:0000256" key="2">
    <source>
        <dbReference type="SAM" id="MobiDB-lite"/>
    </source>
</evidence>
<comment type="similarity">
    <text evidence="1">Belongs to the sorting nexin family.</text>
</comment>
<dbReference type="SMART" id="SM00315">
    <property type="entry name" value="RGS"/>
    <property type="match status" value="1"/>
</dbReference>
<evidence type="ECO:0000259" key="6">
    <source>
        <dbReference type="PROSITE" id="PS51207"/>
    </source>
</evidence>
<dbReference type="InterPro" id="IPR036305">
    <property type="entry name" value="RGS_sf"/>
</dbReference>
<dbReference type="InterPro" id="IPR013937">
    <property type="entry name" value="Sorting_nexin_C"/>
</dbReference>
<keyword evidence="8" id="KW-1185">Reference proteome</keyword>
<dbReference type="InterPro" id="IPR003114">
    <property type="entry name" value="Phox_assoc"/>
</dbReference>
<evidence type="ECO:0000256" key="3">
    <source>
        <dbReference type="SAM" id="Phobius"/>
    </source>
</evidence>
<feature type="compositionally biased region" description="Polar residues" evidence="2">
    <location>
        <begin position="641"/>
        <end position="653"/>
    </location>
</feature>
<feature type="compositionally biased region" description="Acidic residues" evidence="2">
    <location>
        <begin position="756"/>
        <end position="766"/>
    </location>
</feature>
<dbReference type="PANTHER" id="PTHR22775:SF3">
    <property type="entry name" value="SORTING NEXIN-13"/>
    <property type="match status" value="1"/>
</dbReference>
<dbReference type="Pfam" id="PF00615">
    <property type="entry name" value="RGS"/>
    <property type="match status" value="1"/>
</dbReference>
<reference evidence="7 8" key="1">
    <citation type="submission" date="2024-01" db="EMBL/GenBank/DDBJ databases">
        <title>A draft genome for the cacao thread blight pathogen Marasmiellus scandens.</title>
        <authorList>
            <person name="Baruah I.K."/>
            <person name="Leung J."/>
            <person name="Bukari Y."/>
            <person name="Amoako-Attah I."/>
            <person name="Meinhardt L.W."/>
            <person name="Bailey B.A."/>
            <person name="Cohen S.P."/>
        </authorList>
    </citation>
    <scope>NUCLEOTIDE SEQUENCE [LARGE SCALE GENOMIC DNA]</scope>
    <source>
        <strain evidence="7 8">GH-19</strain>
    </source>
</reference>
<dbReference type="PROSITE" id="PS50195">
    <property type="entry name" value="PX"/>
    <property type="match status" value="1"/>
</dbReference>
<dbReference type="Gene3D" id="1.10.167.10">
    <property type="entry name" value="Regulator of G-protein Signalling 4, domain 2"/>
    <property type="match status" value="1"/>
</dbReference>
<gene>
    <name evidence="7" type="primary">TRM8_1</name>
    <name evidence="7" type="ORF">VKT23_005432</name>
</gene>
<sequence>MGYPFSTQTVVLVGVLAVILPVIYRIVSSPLTVLLISPFILLFLGLAFLALHVFLGHILDARKPKSHNKVVYAARPLVFSTPAAWQAVLTRSQWSQNTPQSFPPLLPDSPVVSTAINEILIMIVRDFVLTWYKEISSSPSFPVAVSSVLHASLTQMLDRASGIDLASLVVKRILPKVTEHIELFRQSEVALRGAGLERRLTQSEELDILLASRYSAGRDTGKLHPAIENLSTTFTRQTEEMHLRQLVDKALPHILPETENRSAALKIVVREIVACAVLYPVMEMVSDPDFWNRMIDQVAGAAIQQQKLVTKVRNVLEAQAPRPRQRYSSVSSPALPTELITIRTDIRQFESFLRSINRCSSLLDARRLKNDVVGEIRRTRMLLANHEKDDWINGERTEDVVAFLDRLYTAKRKVEQRIVELGGEDESQKQTAIQDLGTPAKAGITLRDVLSNPSSLSYFMEFMDRRNRSLLVQFWLTVETFKNPLESVDSGSDDDEDETIQDASTAITVKEDISMINDLYFSGSAPHPVLSSIPKKYVDSIREFARNELNSSPVAQRRVRRSVLLAQRQVERDMEQDFEDFGSSELWFRVINDADFIKRKAPDLKDKRFSGVHSSTSLPAAKHMNVLPRSESSPGLPMKRTASSGSERSTKSTPPHPVPQRALPSNIEVLMSPILDSASESTRAPLFDDPDDKAQRVEEQRMEEIHAALTDIMALEDPQDKSSVNSGVGGERVSVFLSPRHRRSVSDDDINKTEPALDEELPEDADETRSSFTLPGPGDLQLSYEIARLGDKITSLQAQEVMLDNLIRKAELTGDTQELRLLNTSKASMNRELRELRFQKTQYEQQESANRLISDRTKVSIVSSTVAEEDGRSVVRYLVEVQQLALDGSFSSGWVVARRYNEFLNMHNKLRDKYALVRNLEFPGKRLVTALSGAFVDTRRVGLEKYMQNLIAIPAVCESDELRAFLSRESPFVASEHPTTPTRGFSGSELVRNVYKSVTESIDDMFFGQSMLDVMILRLTRQVAEFAGIVGSGINDEDLVAQALNSGKTAPEAALMQLSADLKPLEGESSTSTFSAPICDLLLAIFELDEKNNWLRRQAIVIILQQVLGGTIERKIRETVKSLLDDSHLLTYIKAFRDGLWPGGKLKPPGAPRTNDEKMKTRDDANRKLSALFPDLAANVIGRSNARRGARRIFAVLQNRRLNQHIAYTVVDEVFAALFPESTHPPPSHNDAERTSTRFL</sequence>
<dbReference type="EMBL" id="JBANRG010000006">
    <property type="protein sequence ID" value="KAK7465454.1"/>
    <property type="molecule type" value="Genomic_DNA"/>
</dbReference>
<evidence type="ECO:0000313" key="8">
    <source>
        <dbReference type="Proteomes" id="UP001498398"/>
    </source>
</evidence>
<dbReference type="Pfam" id="PF08628">
    <property type="entry name" value="Nexin_C"/>
    <property type="match status" value="1"/>
</dbReference>
<feature type="region of interest" description="Disordered" evidence="2">
    <location>
        <begin position="1144"/>
        <end position="1163"/>
    </location>
</feature>
<dbReference type="PROSITE" id="PS50132">
    <property type="entry name" value="RGS"/>
    <property type="match status" value="1"/>
</dbReference>
<keyword evidence="3" id="KW-1133">Transmembrane helix</keyword>
<dbReference type="SUPFAM" id="SSF64268">
    <property type="entry name" value="PX domain"/>
    <property type="match status" value="1"/>
</dbReference>
<keyword evidence="3" id="KW-0472">Membrane</keyword>
<name>A0ABR1JS81_9AGAR</name>
<evidence type="ECO:0000256" key="1">
    <source>
        <dbReference type="ARBA" id="ARBA00010883"/>
    </source>
</evidence>
<protein>
    <submittedName>
        <fullName evidence="7">tRNA (Guanine-N(7)-)-methyltransferase (tRNA(m7G46)-methyltransferase)</fullName>
    </submittedName>
</protein>
<comment type="caution">
    <text evidence="7">The sequence shown here is derived from an EMBL/GenBank/DDBJ whole genome shotgun (WGS) entry which is preliminary data.</text>
</comment>
<feature type="domain" description="PX" evidence="5">
    <location>
        <begin position="855"/>
        <end position="973"/>
    </location>
</feature>
<dbReference type="CDD" id="cd06876">
    <property type="entry name" value="PX_MDM1p"/>
    <property type="match status" value="1"/>
</dbReference>
<dbReference type="SMART" id="SM00313">
    <property type="entry name" value="PXA"/>
    <property type="match status" value="1"/>
</dbReference>
<dbReference type="InterPro" id="IPR044926">
    <property type="entry name" value="RGS_subdomain_2"/>
</dbReference>
<feature type="transmembrane region" description="Helical" evidence="3">
    <location>
        <begin position="6"/>
        <end position="27"/>
    </location>
</feature>
<keyword evidence="3" id="KW-0812">Transmembrane</keyword>
<feature type="region of interest" description="Disordered" evidence="2">
    <location>
        <begin position="607"/>
        <end position="662"/>
    </location>
</feature>
<feature type="domain" description="RGS" evidence="4">
    <location>
        <begin position="445"/>
        <end position="577"/>
    </location>
</feature>